<accession>A0A0D6B6Q7</accession>
<evidence type="ECO:0000256" key="1">
    <source>
        <dbReference type="SAM" id="MobiDB-lite"/>
    </source>
</evidence>
<name>A0A0D6B6Q7_RHOSU</name>
<dbReference type="EMBL" id="AP014800">
    <property type="protein sequence ID" value="BAQ70782.1"/>
    <property type="molecule type" value="Genomic_DNA"/>
</dbReference>
<dbReference type="Proteomes" id="UP000064912">
    <property type="component" value="Chromosome"/>
</dbReference>
<dbReference type="KEGG" id="rsu:NHU_03650"/>
<gene>
    <name evidence="2" type="ORF">NHU_03650</name>
</gene>
<feature type="compositionally biased region" description="Polar residues" evidence="1">
    <location>
        <begin position="53"/>
        <end position="70"/>
    </location>
</feature>
<evidence type="ECO:0000313" key="3">
    <source>
        <dbReference type="Proteomes" id="UP000064912"/>
    </source>
</evidence>
<feature type="region of interest" description="Disordered" evidence="1">
    <location>
        <begin position="53"/>
        <end position="83"/>
    </location>
</feature>
<dbReference type="PATRIC" id="fig|35806.4.peg.3750"/>
<dbReference type="AlphaFoldDB" id="A0A0D6B6Q7"/>
<organism evidence="2 3">
    <name type="scientific">Rhodovulum sulfidophilum</name>
    <name type="common">Rhodobacter sulfidophilus</name>
    <dbReference type="NCBI Taxonomy" id="35806"/>
    <lineage>
        <taxon>Bacteria</taxon>
        <taxon>Pseudomonadati</taxon>
        <taxon>Pseudomonadota</taxon>
        <taxon>Alphaproteobacteria</taxon>
        <taxon>Rhodobacterales</taxon>
        <taxon>Paracoccaceae</taxon>
        <taxon>Rhodovulum</taxon>
    </lineage>
</organism>
<proteinExistence type="predicted"/>
<sequence length="114" mass="12386">MASLGVTFDISPHPERGAEVFTNYPLHAAVAANETIRRFLDLMPLGGHFSEMCPSQNLTDENSPGESLRSSGRYKQILSHPPPHNQRAHAFCFAAQARVNVDLAGQGDDLSRAA</sequence>
<reference evidence="2 3" key="1">
    <citation type="submission" date="2015-02" db="EMBL/GenBank/DDBJ databases">
        <title>Genome sequene of Rhodovulum sulfidophilum DSM 2351.</title>
        <authorList>
            <person name="Nagao N."/>
        </authorList>
    </citation>
    <scope>NUCLEOTIDE SEQUENCE [LARGE SCALE GENOMIC DNA]</scope>
    <source>
        <strain evidence="2 3">DSM 2351</strain>
    </source>
</reference>
<protein>
    <submittedName>
        <fullName evidence="2">Uncharacterized protein</fullName>
    </submittedName>
</protein>
<evidence type="ECO:0000313" key="2">
    <source>
        <dbReference type="EMBL" id="BAQ70782.1"/>
    </source>
</evidence>